<feature type="compositionally biased region" description="Polar residues" evidence="21">
    <location>
        <begin position="90"/>
        <end position="106"/>
    </location>
</feature>
<dbReference type="Pfam" id="PF13298">
    <property type="entry name" value="LigD_N"/>
    <property type="match status" value="1"/>
</dbReference>
<keyword evidence="4" id="KW-0808">Transferase</keyword>
<dbReference type="EMBL" id="FNVA01000001">
    <property type="protein sequence ID" value="SEF53607.1"/>
    <property type="molecule type" value="Genomic_DNA"/>
</dbReference>
<evidence type="ECO:0000256" key="15">
    <source>
        <dbReference type="ARBA" id="ARBA00023172"/>
    </source>
</evidence>
<dbReference type="GO" id="GO:0006310">
    <property type="term" value="P:DNA recombination"/>
    <property type="evidence" value="ECO:0007669"/>
    <property type="project" value="UniProtKB-KW"/>
</dbReference>
<evidence type="ECO:0000313" key="23">
    <source>
        <dbReference type="EMBL" id="SEF53607.1"/>
    </source>
</evidence>
<dbReference type="InterPro" id="IPR052171">
    <property type="entry name" value="NHEJ_LigD"/>
</dbReference>
<dbReference type="GO" id="GO:0003677">
    <property type="term" value="F:DNA binding"/>
    <property type="evidence" value="ECO:0007669"/>
    <property type="project" value="UniProtKB-KW"/>
</dbReference>
<evidence type="ECO:0000256" key="7">
    <source>
        <dbReference type="ARBA" id="ARBA00022723"/>
    </source>
</evidence>
<keyword evidence="10" id="KW-0378">Hydrolase</keyword>
<reference evidence="23 24" key="1">
    <citation type="submission" date="2016-10" db="EMBL/GenBank/DDBJ databases">
        <authorList>
            <person name="de Groot N.N."/>
        </authorList>
    </citation>
    <scope>NUCLEOTIDE SEQUENCE [LARGE SCALE GENOMIC DNA]</scope>
    <source>
        <strain evidence="23 24">DSM 22489</strain>
    </source>
</reference>
<dbReference type="PANTHER" id="PTHR42705">
    <property type="entry name" value="BIFUNCTIONAL NON-HOMOLOGOUS END JOINING PROTEIN LIGD"/>
    <property type="match status" value="1"/>
</dbReference>
<feature type="compositionally biased region" description="Basic and acidic residues" evidence="21">
    <location>
        <begin position="711"/>
        <end position="725"/>
    </location>
</feature>
<feature type="domain" description="ATP-dependent DNA ligase family profile" evidence="22">
    <location>
        <begin position="482"/>
        <end position="607"/>
    </location>
</feature>
<dbReference type="InterPro" id="IPR012340">
    <property type="entry name" value="NA-bd_OB-fold"/>
</dbReference>
<evidence type="ECO:0000256" key="16">
    <source>
        <dbReference type="ARBA" id="ARBA00023204"/>
    </source>
</evidence>
<feature type="compositionally biased region" description="Basic and acidic residues" evidence="21">
    <location>
        <begin position="67"/>
        <end position="77"/>
    </location>
</feature>
<feature type="compositionally biased region" description="Basic and acidic residues" evidence="21">
    <location>
        <begin position="690"/>
        <end position="703"/>
    </location>
</feature>
<evidence type="ECO:0000256" key="12">
    <source>
        <dbReference type="ARBA" id="ARBA00022840"/>
    </source>
</evidence>
<evidence type="ECO:0000256" key="14">
    <source>
        <dbReference type="ARBA" id="ARBA00023125"/>
    </source>
</evidence>
<evidence type="ECO:0000256" key="20">
    <source>
        <dbReference type="ARBA" id="ARBA00034003"/>
    </source>
</evidence>
<evidence type="ECO:0000256" key="19">
    <source>
        <dbReference type="ARBA" id="ARBA00029943"/>
    </source>
</evidence>
<evidence type="ECO:0000256" key="17">
    <source>
        <dbReference type="ARBA" id="ARBA00023211"/>
    </source>
</evidence>
<sequence length="1036" mass="113231">MATSKKQAAGAAKKIATRKSAAKRPAKKGASKAQAEPRLRAAAKTPVTSKVSSKSNSKVSSPVSTRSKPERSADLVDEQLARYRSMRDFSITSEPAGSGRQASSGKQAGPGTQAATKGTAARPATVKLKSKLSRGLPFVIQKHAASHLHYDFRLGWSGVLKSWAVAKGPSYFPGDKRLAVQVEDHPMEYGGFEGIIPEGQYGGGTVMVWDQGTWWPQLGHENVEAGLREGSLKFEMNGGKMKGKWTLVRMKPHTGANGKSWGSADKPNWLLIKEHDQFEQPEGAKPITESKPNSALTGRTLEEIALAEDHVWNSKDTAKGEGRAWYRQGANSSTAALRTPATRTVAARTTPTPAPARSTISAHKRPVRKAVAGSLGAALARLPKERQPQFLTPQLALEATNPPEGDGWLHELKLDGYRIQARKHGDKVELLTRKGLDWTHRMPAIAAAVAALPVDACTLDGEVVVLSANGTTSFADLQAAFQEHAKHDLTYFVFDLLHLDGHNPRGLPLRERKALLEQVLTPKDETVRYSEHLETGGAKMFAKACSLQAEGIVSKRADSPYAGSRSNTWLKSKCRREQELVIGGYTLSAEGNDRIGALVLGYYDNGELIYAGRTGTGFTQVTRRDLLTKLEHITRRSPAFDRIPADARRDVQWVEPKLVAEVHFATWTADKLVRQASFLGLREDKPANEVRLEEPAVKGDGKPANRRSSHRRAESAAHHSGRDVAARVAAKRNLKSRASGAAAAPASIRLTHPEKVLDPDSGLTKRQLADYYWAYASHILPQITGRPLSLVRCPEGVGGETFFQKHANHMLPAGVGSIQVPNKKTGEKEAYIAIDNAEALTSLAQIGVLEIHPWGSTSRDLEHPDRIIFDLDPDESLPWSALTEAASDVRARLKKAGLESFLKLTGGKGLHVVAPIEPKLGWAEVKDATHRLVLAMERARPELYLTKMSKSERKGRIFLDYLRNERGATAVAAFSPRARPGVHVSLPLPWDALKETRRPEVSVQELLSSHDMSRADPWKCISTIKQSLDPSRFAEK</sequence>
<dbReference type="NCBIfam" id="TIGR02779">
    <property type="entry name" value="NHEJ_ligase_lig"/>
    <property type="match status" value="1"/>
</dbReference>
<dbReference type="OrthoDB" id="9802472at2"/>
<comment type="cofactor">
    <cofactor evidence="1">
        <name>Mn(2+)</name>
        <dbReference type="ChEBI" id="CHEBI:29035"/>
    </cofactor>
</comment>
<evidence type="ECO:0000256" key="5">
    <source>
        <dbReference type="ARBA" id="ARBA00022695"/>
    </source>
</evidence>
<keyword evidence="6" id="KW-0540">Nuclease</keyword>
<feature type="compositionally biased region" description="Low complexity" evidence="21">
    <location>
        <begin position="335"/>
        <end position="361"/>
    </location>
</feature>
<evidence type="ECO:0000256" key="21">
    <source>
        <dbReference type="SAM" id="MobiDB-lite"/>
    </source>
</evidence>
<dbReference type="EC" id="6.5.1.1" evidence="2"/>
<evidence type="ECO:0000259" key="22">
    <source>
        <dbReference type="PROSITE" id="PS50160"/>
    </source>
</evidence>
<dbReference type="GO" id="GO:0006281">
    <property type="term" value="P:DNA repair"/>
    <property type="evidence" value="ECO:0007669"/>
    <property type="project" value="UniProtKB-KW"/>
</dbReference>
<dbReference type="SUPFAM" id="SSF56091">
    <property type="entry name" value="DNA ligase/mRNA capping enzyme, catalytic domain"/>
    <property type="match status" value="1"/>
</dbReference>
<keyword evidence="24" id="KW-1185">Reference proteome</keyword>
<dbReference type="GO" id="GO:0004527">
    <property type="term" value="F:exonuclease activity"/>
    <property type="evidence" value="ECO:0007669"/>
    <property type="project" value="UniProtKB-KW"/>
</dbReference>
<dbReference type="NCBIfam" id="NF004628">
    <property type="entry name" value="PRK05972.1"/>
    <property type="match status" value="1"/>
</dbReference>
<feature type="compositionally biased region" description="Basic residues" evidence="21">
    <location>
        <begin position="15"/>
        <end position="30"/>
    </location>
</feature>
<keyword evidence="7" id="KW-0479">Metal-binding</keyword>
<evidence type="ECO:0000313" key="24">
    <source>
        <dbReference type="Proteomes" id="UP000236728"/>
    </source>
</evidence>
<dbReference type="Pfam" id="PF01068">
    <property type="entry name" value="DNA_ligase_A_M"/>
    <property type="match status" value="1"/>
</dbReference>
<keyword evidence="9" id="KW-0227">DNA damage</keyword>
<dbReference type="PANTHER" id="PTHR42705:SF2">
    <property type="entry name" value="BIFUNCTIONAL NON-HOMOLOGOUS END JOINING PROTEIN LIGD"/>
    <property type="match status" value="1"/>
</dbReference>
<dbReference type="Gene3D" id="3.30.470.30">
    <property type="entry name" value="DNA ligase/mRNA capping enzyme"/>
    <property type="match status" value="1"/>
</dbReference>
<evidence type="ECO:0000256" key="11">
    <source>
        <dbReference type="ARBA" id="ARBA00022839"/>
    </source>
</evidence>
<dbReference type="Proteomes" id="UP000236728">
    <property type="component" value="Unassembled WGS sequence"/>
</dbReference>
<dbReference type="AlphaFoldDB" id="A0A1H5SUW8"/>
<dbReference type="InterPro" id="IPR014144">
    <property type="entry name" value="LigD_PE_domain"/>
</dbReference>
<dbReference type="Pfam" id="PF04679">
    <property type="entry name" value="DNA_ligase_A_C"/>
    <property type="match status" value="1"/>
</dbReference>
<feature type="region of interest" description="Disordered" evidence="21">
    <location>
        <begin position="1"/>
        <end position="77"/>
    </location>
</feature>
<accession>A0A1H5SUW8</accession>
<protein>
    <recommendedName>
        <fullName evidence="2">DNA ligase (ATP)</fullName>
        <ecNumber evidence="2">6.5.1.1</ecNumber>
    </recommendedName>
    <alternativeName>
        <fullName evidence="19">NHEJ DNA polymerase</fullName>
    </alternativeName>
</protein>
<proteinExistence type="predicted"/>
<feature type="region of interest" description="Disordered" evidence="21">
    <location>
        <begin position="335"/>
        <end position="364"/>
    </location>
</feature>
<evidence type="ECO:0000256" key="6">
    <source>
        <dbReference type="ARBA" id="ARBA00022722"/>
    </source>
</evidence>
<dbReference type="InterPro" id="IPR014143">
    <property type="entry name" value="NHEJ_ligase_prk"/>
</dbReference>
<dbReference type="GO" id="GO:0046872">
    <property type="term" value="F:metal ion binding"/>
    <property type="evidence" value="ECO:0007669"/>
    <property type="project" value="UniProtKB-KW"/>
</dbReference>
<dbReference type="InterPro" id="IPR012310">
    <property type="entry name" value="DNA_ligase_ATP-dep_cent"/>
</dbReference>
<evidence type="ECO:0000256" key="3">
    <source>
        <dbReference type="ARBA" id="ARBA00022598"/>
    </source>
</evidence>
<keyword evidence="3" id="KW-0436">Ligase</keyword>
<evidence type="ECO:0000256" key="1">
    <source>
        <dbReference type="ARBA" id="ARBA00001936"/>
    </source>
</evidence>
<dbReference type="GO" id="GO:0005524">
    <property type="term" value="F:ATP binding"/>
    <property type="evidence" value="ECO:0007669"/>
    <property type="project" value="UniProtKB-KW"/>
</dbReference>
<dbReference type="CDD" id="cd07906">
    <property type="entry name" value="Adenylation_DNA_ligase_LigD_LigC"/>
    <property type="match status" value="1"/>
</dbReference>
<evidence type="ECO:0000256" key="2">
    <source>
        <dbReference type="ARBA" id="ARBA00012727"/>
    </source>
</evidence>
<dbReference type="InterPro" id="IPR014145">
    <property type="entry name" value="LigD_pol_dom"/>
</dbReference>
<gene>
    <name evidence="23" type="ORF">SAMN05421819_0342</name>
</gene>
<dbReference type="Gene3D" id="3.30.1490.70">
    <property type="match status" value="1"/>
</dbReference>
<dbReference type="RefSeq" id="WP_103931286.1">
    <property type="nucleotide sequence ID" value="NZ_FNVA01000001.1"/>
</dbReference>
<evidence type="ECO:0000256" key="4">
    <source>
        <dbReference type="ARBA" id="ARBA00022679"/>
    </source>
</evidence>
<dbReference type="CDD" id="cd04862">
    <property type="entry name" value="PaeLigD_Pol_like"/>
    <property type="match status" value="1"/>
</dbReference>
<feature type="region of interest" description="Disordered" evidence="21">
    <location>
        <begin position="690"/>
        <end position="726"/>
    </location>
</feature>
<evidence type="ECO:0000256" key="18">
    <source>
        <dbReference type="ARBA" id="ARBA00023268"/>
    </source>
</evidence>
<keyword evidence="14" id="KW-0238">DNA-binding</keyword>
<dbReference type="NCBIfam" id="TIGR02777">
    <property type="entry name" value="LigD_PE_dom"/>
    <property type="match status" value="1"/>
</dbReference>
<feature type="region of interest" description="Disordered" evidence="21">
    <location>
        <begin position="90"/>
        <end position="123"/>
    </location>
</feature>
<dbReference type="InterPro" id="IPR012309">
    <property type="entry name" value="DNA_ligase_ATP-dep_C"/>
</dbReference>
<keyword evidence="13" id="KW-0239">DNA-directed DNA polymerase</keyword>
<comment type="catalytic activity">
    <reaction evidence="20">
        <text>ATP + (deoxyribonucleotide)n-3'-hydroxyl + 5'-phospho-(deoxyribonucleotide)m = (deoxyribonucleotide)n+m + AMP + diphosphate.</text>
        <dbReference type="EC" id="6.5.1.1"/>
    </reaction>
</comment>
<evidence type="ECO:0000256" key="9">
    <source>
        <dbReference type="ARBA" id="ARBA00022763"/>
    </source>
</evidence>
<dbReference type="Gene3D" id="2.40.50.140">
    <property type="entry name" value="Nucleic acid-binding proteins"/>
    <property type="match status" value="1"/>
</dbReference>
<keyword evidence="17" id="KW-0464">Manganese</keyword>
<dbReference type="GO" id="GO:0003887">
    <property type="term" value="F:DNA-directed DNA polymerase activity"/>
    <property type="evidence" value="ECO:0007669"/>
    <property type="project" value="UniProtKB-KW"/>
</dbReference>
<keyword evidence="5" id="KW-0548">Nucleotidyltransferase</keyword>
<keyword evidence="16" id="KW-0234">DNA repair</keyword>
<dbReference type="InterPro" id="IPR033651">
    <property type="entry name" value="PaeLigD_Pol-like"/>
</dbReference>
<dbReference type="SUPFAM" id="SSF50249">
    <property type="entry name" value="Nucleic acid-binding proteins"/>
    <property type="match status" value="1"/>
</dbReference>
<dbReference type="GO" id="GO:0003910">
    <property type="term" value="F:DNA ligase (ATP) activity"/>
    <property type="evidence" value="ECO:0007669"/>
    <property type="project" value="UniProtKB-EC"/>
</dbReference>
<keyword evidence="8" id="KW-0547">Nucleotide-binding</keyword>
<dbReference type="Pfam" id="PF21686">
    <property type="entry name" value="LigD_Prim-Pol"/>
    <property type="match status" value="1"/>
</dbReference>
<dbReference type="NCBIfam" id="TIGR02778">
    <property type="entry name" value="ligD_pol"/>
    <property type="match status" value="1"/>
</dbReference>
<organism evidence="23 24">
    <name type="scientific">Bryocella elongata</name>
    <dbReference type="NCBI Taxonomy" id="863522"/>
    <lineage>
        <taxon>Bacteria</taxon>
        <taxon>Pseudomonadati</taxon>
        <taxon>Acidobacteriota</taxon>
        <taxon>Terriglobia</taxon>
        <taxon>Terriglobales</taxon>
        <taxon>Acidobacteriaceae</taxon>
        <taxon>Bryocella</taxon>
    </lineage>
</organism>
<keyword evidence="15" id="KW-0233">DNA recombination</keyword>
<keyword evidence="11" id="KW-0269">Exonuclease</keyword>
<keyword evidence="18" id="KW-0511">Multifunctional enzyme</keyword>
<keyword evidence="12" id="KW-0067">ATP-binding</keyword>
<name>A0A1H5SUW8_9BACT</name>
<dbReference type="NCBIfam" id="TIGR02776">
    <property type="entry name" value="NHEJ_ligase_prk"/>
    <property type="match status" value="1"/>
</dbReference>
<feature type="compositionally biased region" description="Low complexity" evidence="21">
    <location>
        <begin position="44"/>
        <end position="66"/>
    </location>
</feature>
<evidence type="ECO:0000256" key="8">
    <source>
        <dbReference type="ARBA" id="ARBA00022741"/>
    </source>
</evidence>
<evidence type="ECO:0000256" key="13">
    <source>
        <dbReference type="ARBA" id="ARBA00022932"/>
    </source>
</evidence>
<dbReference type="Gene3D" id="3.90.920.10">
    <property type="entry name" value="DNA primase, PRIM domain"/>
    <property type="match status" value="1"/>
</dbReference>
<evidence type="ECO:0000256" key="10">
    <source>
        <dbReference type="ARBA" id="ARBA00022801"/>
    </source>
</evidence>
<feature type="compositionally biased region" description="Low complexity" evidence="21">
    <location>
        <begin position="1"/>
        <end position="14"/>
    </location>
</feature>
<dbReference type="InterPro" id="IPR014146">
    <property type="entry name" value="LigD_ligase_dom"/>
</dbReference>
<dbReference type="PROSITE" id="PS50160">
    <property type="entry name" value="DNA_LIGASE_A3"/>
    <property type="match status" value="1"/>
</dbReference>
<dbReference type="CDD" id="cd07971">
    <property type="entry name" value="OBF_DNA_ligase_LigD"/>
    <property type="match status" value="1"/>
</dbReference>